<gene>
    <name evidence="5" type="ordered locus">Jden_1902</name>
</gene>
<accession>C7QZY7</accession>
<dbReference type="InterPro" id="IPR043968">
    <property type="entry name" value="SGNH"/>
</dbReference>
<keyword evidence="2" id="KW-0812">Transmembrane</keyword>
<evidence type="ECO:0000256" key="2">
    <source>
        <dbReference type="SAM" id="Phobius"/>
    </source>
</evidence>
<dbReference type="PANTHER" id="PTHR23028">
    <property type="entry name" value="ACETYLTRANSFERASE"/>
    <property type="match status" value="1"/>
</dbReference>
<dbReference type="EMBL" id="CP001706">
    <property type="protein sequence ID" value="ACV09545.1"/>
    <property type="molecule type" value="Genomic_DNA"/>
</dbReference>
<dbReference type="GO" id="GO:0016020">
    <property type="term" value="C:membrane"/>
    <property type="evidence" value="ECO:0007669"/>
    <property type="project" value="TreeGrafter"/>
</dbReference>
<dbReference type="GO" id="GO:0016747">
    <property type="term" value="F:acyltransferase activity, transferring groups other than amino-acyl groups"/>
    <property type="evidence" value="ECO:0007669"/>
    <property type="project" value="InterPro"/>
</dbReference>
<dbReference type="Pfam" id="PF19040">
    <property type="entry name" value="SGNH"/>
    <property type="match status" value="1"/>
</dbReference>
<evidence type="ECO:0000256" key="1">
    <source>
        <dbReference type="SAM" id="MobiDB-lite"/>
    </source>
</evidence>
<sequence length="742" mass="80098">MTTGSPTPTTSRASRGHRLAPLQPAVPASSPPTAGASAPRTLRLDIQALRAFAVIAVVIYHVWPTALPGGFIGVDVFFVISGFLITGHIYHEITRTGRLALPRFYAKRARRILPPAFLILIASTVAALIFLPSNRWSTTSTEGIASIIYVQNMQLANSSVDYLAQDTANTMFMHFWSLSVEEQFYLVVPLLMIVAAALAARVGGRHKTVTLSALGGLVILSFAASYIRVLDADPTAYFVLLTRLWELGAGSLLAVAIFPSPSARTTRSPHTIFRHIATIWDRYRTPARIIAWYGGWATLVLSLLLIDESTPFPGPGALAPVLATTALIWAHSPRTHGPLWAAVAHPVTQRIGTLSYSMYLIHWPLVIVAPFVTSAPPWITGLGIVFLTLTGAELMYRTVERPLGRLPLTDNHAPRVLAIAAAASLMTAVVVVAPGFLATQAQHEAEQLEQHIAQRTVDGVGGSAISRSSHRAFALDTEVIVPAVDAARQSLPSGAHNGECKSEMGDPFTPECVYGTTNPARADAVIALVGDSHAEHWLPAFEELAQDNNWQVRTYFHSSCPMSFGQRQSDADRGGPCLTANKQTISTLQEAGDIDLIVTSARTDVPWVTDGAPDPATGFTHAWQQLDDVAPIVALTDNPVMLPADGTTDCVALNERNPDACARDVAEAMPVDYLRDAYPIAQELSIDVTLVDTEPWFCTTTTCPAVIGNVLVYRDENHLTATYAATLTDQIEQELVPVLDRS</sequence>
<organism evidence="5 6">
    <name type="scientific">Jonesia denitrificans (strain ATCC 14870 / DSM 20603 / BCRC 15368 / CIP 55.134 / JCM 11481 / NBRC 15587 / NCTC 10816 / Prevot 55134)</name>
    <name type="common">Listeria denitrificans</name>
    <dbReference type="NCBI Taxonomy" id="471856"/>
    <lineage>
        <taxon>Bacteria</taxon>
        <taxon>Bacillati</taxon>
        <taxon>Actinomycetota</taxon>
        <taxon>Actinomycetes</taxon>
        <taxon>Micrococcales</taxon>
        <taxon>Jonesiaceae</taxon>
        <taxon>Jonesia</taxon>
    </lineage>
</organism>
<protein>
    <submittedName>
        <fullName evidence="5">Acyltransferase 3</fullName>
    </submittedName>
</protein>
<dbReference type="GO" id="GO:0009103">
    <property type="term" value="P:lipopolysaccharide biosynthetic process"/>
    <property type="evidence" value="ECO:0007669"/>
    <property type="project" value="TreeGrafter"/>
</dbReference>
<feature type="transmembrane region" description="Helical" evidence="2">
    <location>
        <begin position="289"/>
        <end position="306"/>
    </location>
</feature>
<dbReference type="PANTHER" id="PTHR23028:SF53">
    <property type="entry name" value="ACYL_TRANSF_3 DOMAIN-CONTAINING PROTEIN"/>
    <property type="match status" value="1"/>
</dbReference>
<dbReference type="eggNOG" id="COG1835">
    <property type="taxonomic scope" value="Bacteria"/>
</dbReference>
<feature type="transmembrane region" description="Helical" evidence="2">
    <location>
        <begin position="69"/>
        <end position="91"/>
    </location>
</feature>
<evidence type="ECO:0000259" key="3">
    <source>
        <dbReference type="Pfam" id="PF01757"/>
    </source>
</evidence>
<keyword evidence="5" id="KW-0808">Transferase</keyword>
<keyword evidence="2" id="KW-1133">Transmembrane helix</keyword>
<proteinExistence type="predicted"/>
<keyword evidence="6" id="KW-1185">Reference proteome</keyword>
<feature type="compositionally biased region" description="Polar residues" evidence="1">
    <location>
        <begin position="1"/>
        <end position="13"/>
    </location>
</feature>
<feature type="transmembrane region" description="Helical" evidence="2">
    <location>
        <begin position="235"/>
        <end position="258"/>
    </location>
</feature>
<reference evidence="5 6" key="1">
    <citation type="journal article" date="2009" name="Stand. Genomic Sci.">
        <title>Complete genome sequence of Jonesia denitrificans type strain (Prevot 55134).</title>
        <authorList>
            <person name="Pukall R."/>
            <person name="Gehrich-Schroter G."/>
            <person name="Lapidus A."/>
            <person name="Nolan M."/>
            <person name="Glavina Del Rio T."/>
            <person name="Lucas S."/>
            <person name="Chen F."/>
            <person name="Tice H."/>
            <person name="Pitluck S."/>
            <person name="Cheng J.F."/>
            <person name="Copeland A."/>
            <person name="Saunders E."/>
            <person name="Brettin T."/>
            <person name="Detter J.C."/>
            <person name="Bruce D."/>
            <person name="Goodwin L."/>
            <person name="Pati A."/>
            <person name="Ivanova N."/>
            <person name="Mavromatis K."/>
            <person name="Ovchinnikova G."/>
            <person name="Chen A."/>
            <person name="Palaniappan K."/>
            <person name="Land M."/>
            <person name="Hauser L."/>
            <person name="Chang Y.J."/>
            <person name="Jeffries C.D."/>
            <person name="Chain P."/>
            <person name="Goker M."/>
            <person name="Bristow J."/>
            <person name="Eisen J.A."/>
            <person name="Markowitz V."/>
            <person name="Hugenholtz P."/>
            <person name="Kyrpides N.C."/>
            <person name="Klenk H.P."/>
            <person name="Han C."/>
        </authorList>
    </citation>
    <scope>NUCLEOTIDE SEQUENCE [LARGE SCALE GENOMIC DNA]</scope>
    <source>
        <strain evidence="6">ATCC 14870 / DSM 20603 / BCRC 15368 / CIP 55.134 / JCM 11481 / NBRC 15587 / NCTC 10816 / Prevot 55134</strain>
    </source>
</reference>
<feature type="domain" description="Acyltransferase 3" evidence="3">
    <location>
        <begin position="45"/>
        <end position="394"/>
    </location>
</feature>
<name>C7QZY7_JONDD</name>
<feature type="transmembrane region" description="Helical" evidence="2">
    <location>
        <begin position="209"/>
        <end position="229"/>
    </location>
</feature>
<feature type="compositionally biased region" description="Low complexity" evidence="1">
    <location>
        <begin position="25"/>
        <end position="36"/>
    </location>
</feature>
<dbReference type="KEGG" id="jde:Jden_1902"/>
<evidence type="ECO:0000313" key="5">
    <source>
        <dbReference type="EMBL" id="ACV09545.1"/>
    </source>
</evidence>
<dbReference type="InterPro" id="IPR002656">
    <property type="entry name" value="Acyl_transf_3_dom"/>
</dbReference>
<dbReference type="HOGENOM" id="CLU_005679_10_1_11"/>
<dbReference type="STRING" id="471856.Jden_1902"/>
<keyword evidence="5" id="KW-0012">Acyltransferase</keyword>
<dbReference type="Proteomes" id="UP000000628">
    <property type="component" value="Chromosome"/>
</dbReference>
<feature type="transmembrane region" description="Helical" evidence="2">
    <location>
        <begin position="416"/>
        <end position="437"/>
    </location>
</feature>
<feature type="domain" description="SGNH" evidence="4">
    <location>
        <begin position="508"/>
        <end position="733"/>
    </location>
</feature>
<dbReference type="Pfam" id="PF01757">
    <property type="entry name" value="Acyl_transf_3"/>
    <property type="match status" value="1"/>
</dbReference>
<dbReference type="RefSeq" id="WP_015772173.1">
    <property type="nucleotide sequence ID" value="NC_013174.1"/>
</dbReference>
<keyword evidence="2" id="KW-0472">Membrane</keyword>
<feature type="region of interest" description="Disordered" evidence="1">
    <location>
        <begin position="1"/>
        <end position="36"/>
    </location>
</feature>
<evidence type="ECO:0000313" key="6">
    <source>
        <dbReference type="Proteomes" id="UP000000628"/>
    </source>
</evidence>
<dbReference type="AlphaFoldDB" id="C7QZY7"/>
<feature type="transmembrane region" description="Helical" evidence="2">
    <location>
        <begin position="112"/>
        <end position="131"/>
    </location>
</feature>
<evidence type="ECO:0000259" key="4">
    <source>
        <dbReference type="Pfam" id="PF19040"/>
    </source>
</evidence>
<dbReference type="InterPro" id="IPR050879">
    <property type="entry name" value="Acyltransferase_3"/>
</dbReference>
<feature type="transmembrane region" description="Helical" evidence="2">
    <location>
        <begin position="47"/>
        <end position="63"/>
    </location>
</feature>
<feature type="transmembrane region" description="Helical" evidence="2">
    <location>
        <begin position="183"/>
        <end position="202"/>
    </location>
</feature>